<evidence type="ECO:0000313" key="4">
    <source>
        <dbReference type="EMBL" id="KAF8662503.1"/>
    </source>
</evidence>
<sequence>MPAPVSLPPPPPPPPQHREAEGSPPDLYDVAVQRICDHLRHTGQHGDDLDPPPPPSPNASLVTCAASGPVDGGDDRQDLLHEPGIVFRHEIVFSSVERPRVLSRLTALVSEVGLNILGAGIYNTVDGFCLFVFLVDGWESKDAGDLIAKLEDTALRRGLYRALWTYEVVR</sequence>
<name>A0A835AD15_9POAL</name>
<evidence type="ECO:0000256" key="1">
    <source>
        <dbReference type="ARBA" id="ARBA00022801"/>
    </source>
</evidence>
<dbReference type="Proteomes" id="UP000636709">
    <property type="component" value="Unassembled WGS sequence"/>
</dbReference>
<evidence type="ECO:0000313" key="5">
    <source>
        <dbReference type="Proteomes" id="UP000636709"/>
    </source>
</evidence>
<dbReference type="InterPro" id="IPR045865">
    <property type="entry name" value="ACT-like_dom_sf"/>
</dbReference>
<dbReference type="SUPFAM" id="SSF55021">
    <property type="entry name" value="ACT-like"/>
    <property type="match status" value="1"/>
</dbReference>
<proteinExistence type="predicted"/>
<dbReference type="GO" id="GO:0016787">
    <property type="term" value="F:hydrolase activity"/>
    <property type="evidence" value="ECO:0007669"/>
    <property type="project" value="UniProtKB-KW"/>
</dbReference>
<feature type="compositionally biased region" description="Pro residues" evidence="2">
    <location>
        <begin position="1"/>
        <end position="15"/>
    </location>
</feature>
<keyword evidence="1" id="KW-0378">Hydrolase</keyword>
<dbReference type="PROSITE" id="PS51671">
    <property type="entry name" value="ACT"/>
    <property type="match status" value="1"/>
</dbReference>
<protein>
    <recommendedName>
        <fullName evidence="3">ACT domain-containing protein</fullName>
    </recommendedName>
</protein>
<dbReference type="PANTHER" id="PTHR47320">
    <property type="entry name" value="BIFUNCTIONAL URIDYLYLTRANSFERASE/URIDYLYL-REMOVING ENZYME"/>
    <property type="match status" value="1"/>
</dbReference>
<dbReference type="InterPro" id="IPR002912">
    <property type="entry name" value="ACT_dom"/>
</dbReference>
<accession>A0A835AD15</accession>
<keyword evidence="5" id="KW-1185">Reference proteome</keyword>
<feature type="domain" description="ACT" evidence="3">
    <location>
        <begin position="90"/>
        <end position="164"/>
    </location>
</feature>
<organism evidence="4 5">
    <name type="scientific">Digitaria exilis</name>
    <dbReference type="NCBI Taxonomy" id="1010633"/>
    <lineage>
        <taxon>Eukaryota</taxon>
        <taxon>Viridiplantae</taxon>
        <taxon>Streptophyta</taxon>
        <taxon>Embryophyta</taxon>
        <taxon>Tracheophyta</taxon>
        <taxon>Spermatophyta</taxon>
        <taxon>Magnoliopsida</taxon>
        <taxon>Liliopsida</taxon>
        <taxon>Poales</taxon>
        <taxon>Poaceae</taxon>
        <taxon>PACMAD clade</taxon>
        <taxon>Panicoideae</taxon>
        <taxon>Panicodae</taxon>
        <taxon>Paniceae</taxon>
        <taxon>Anthephorinae</taxon>
        <taxon>Digitaria</taxon>
    </lineage>
</organism>
<dbReference type="OrthoDB" id="691035at2759"/>
<dbReference type="AlphaFoldDB" id="A0A835AD15"/>
<dbReference type="PANTHER" id="PTHR47320:SF1">
    <property type="entry name" value="BIFUNCTIONAL URIDYLYLTRANSFERASE_URIDYLYL-REMOVING ENZYME"/>
    <property type="match status" value="1"/>
</dbReference>
<gene>
    <name evidence="4" type="ORF">HU200_056095</name>
</gene>
<comment type="caution">
    <text evidence="4">The sequence shown here is derived from an EMBL/GenBank/DDBJ whole genome shotgun (WGS) entry which is preliminary data.</text>
</comment>
<dbReference type="GO" id="GO:0008773">
    <property type="term" value="F:[protein-PII] uridylyltransferase activity"/>
    <property type="evidence" value="ECO:0007669"/>
    <property type="project" value="InterPro"/>
</dbReference>
<dbReference type="EMBL" id="JACEFO010002380">
    <property type="protein sequence ID" value="KAF8662503.1"/>
    <property type="molecule type" value="Genomic_DNA"/>
</dbReference>
<reference evidence="4" key="1">
    <citation type="submission" date="2020-07" db="EMBL/GenBank/DDBJ databases">
        <title>Genome sequence and genetic diversity analysis of an under-domesticated orphan crop, white fonio (Digitaria exilis).</title>
        <authorList>
            <person name="Bennetzen J.L."/>
            <person name="Chen S."/>
            <person name="Ma X."/>
            <person name="Wang X."/>
            <person name="Yssel A.E.J."/>
            <person name="Chaluvadi S.R."/>
            <person name="Johnson M."/>
            <person name="Gangashetty P."/>
            <person name="Hamidou F."/>
            <person name="Sanogo M.D."/>
            <person name="Zwaenepoel A."/>
            <person name="Wallace J."/>
            <person name="Van De Peer Y."/>
            <person name="Van Deynze A."/>
        </authorList>
    </citation>
    <scope>NUCLEOTIDE SEQUENCE</scope>
    <source>
        <tissue evidence="4">Leaves</tissue>
    </source>
</reference>
<evidence type="ECO:0000259" key="3">
    <source>
        <dbReference type="PROSITE" id="PS51671"/>
    </source>
</evidence>
<dbReference type="InterPro" id="IPR010043">
    <property type="entry name" value="UTase/UR"/>
</dbReference>
<evidence type="ECO:0000256" key="2">
    <source>
        <dbReference type="SAM" id="MobiDB-lite"/>
    </source>
</evidence>
<feature type="region of interest" description="Disordered" evidence="2">
    <location>
        <begin position="1"/>
        <end position="27"/>
    </location>
</feature>